<dbReference type="OrthoDB" id="9813118at2"/>
<feature type="compositionally biased region" description="Polar residues" evidence="5">
    <location>
        <begin position="249"/>
        <end position="274"/>
    </location>
</feature>
<feature type="chain" id="PRO_5038786943" evidence="6">
    <location>
        <begin position="37"/>
        <end position="299"/>
    </location>
</feature>
<dbReference type="PROSITE" id="PS51935">
    <property type="entry name" value="NLPC_P60"/>
    <property type="match status" value="1"/>
</dbReference>
<evidence type="ECO:0000256" key="2">
    <source>
        <dbReference type="ARBA" id="ARBA00022670"/>
    </source>
</evidence>
<feature type="domain" description="NlpC/P60" evidence="7">
    <location>
        <begin position="61"/>
        <end position="186"/>
    </location>
</feature>
<gene>
    <name evidence="8" type="ORF">E6C55_19095</name>
</gene>
<keyword evidence="4" id="KW-0788">Thiol protease</keyword>
<feature type="region of interest" description="Disordered" evidence="5">
    <location>
        <begin position="193"/>
        <end position="299"/>
    </location>
</feature>
<keyword evidence="3" id="KW-0378">Hydrolase</keyword>
<dbReference type="RefSeq" id="WP_136371414.1">
    <property type="nucleotide sequence ID" value="NZ_SSOB01000025.1"/>
</dbReference>
<comment type="caution">
    <text evidence="8">The sequence shown here is derived from an EMBL/GenBank/DDBJ whole genome shotgun (WGS) entry which is preliminary data.</text>
</comment>
<keyword evidence="2" id="KW-0645">Protease</keyword>
<dbReference type="SUPFAM" id="SSF54001">
    <property type="entry name" value="Cysteine proteinases"/>
    <property type="match status" value="1"/>
</dbReference>
<dbReference type="GO" id="GO:0008234">
    <property type="term" value="F:cysteine-type peptidase activity"/>
    <property type="evidence" value="ECO:0007669"/>
    <property type="project" value="UniProtKB-KW"/>
</dbReference>
<evidence type="ECO:0000313" key="9">
    <source>
        <dbReference type="Proteomes" id="UP000310636"/>
    </source>
</evidence>
<evidence type="ECO:0000259" key="7">
    <source>
        <dbReference type="PROSITE" id="PS51935"/>
    </source>
</evidence>
<evidence type="ECO:0000256" key="1">
    <source>
        <dbReference type="ARBA" id="ARBA00007074"/>
    </source>
</evidence>
<dbReference type="InterPro" id="IPR051202">
    <property type="entry name" value="Peptidase_C40"/>
</dbReference>
<feature type="signal peptide" evidence="6">
    <location>
        <begin position="1"/>
        <end position="36"/>
    </location>
</feature>
<accession>A0A4S4BND6</accession>
<feature type="compositionally biased region" description="Low complexity" evidence="5">
    <location>
        <begin position="280"/>
        <end position="299"/>
    </location>
</feature>
<dbReference type="PANTHER" id="PTHR47053:SF3">
    <property type="entry name" value="GAMMA-D-GLUTAMYL-L-LYSINE DIPEPTIDYL-PEPTIDASE"/>
    <property type="match status" value="1"/>
</dbReference>
<dbReference type="InterPro" id="IPR000064">
    <property type="entry name" value="NLP_P60_dom"/>
</dbReference>
<dbReference type="InterPro" id="IPR038765">
    <property type="entry name" value="Papain-like_cys_pep_sf"/>
</dbReference>
<dbReference type="GO" id="GO:0006508">
    <property type="term" value="P:proteolysis"/>
    <property type="evidence" value="ECO:0007669"/>
    <property type="project" value="UniProtKB-KW"/>
</dbReference>
<keyword evidence="9" id="KW-1185">Reference proteome</keyword>
<dbReference type="AlphaFoldDB" id="A0A4S4BND6"/>
<organism evidence="8 9">
    <name type="scientific">Cohnella fermenti</name>
    <dbReference type="NCBI Taxonomy" id="2565925"/>
    <lineage>
        <taxon>Bacteria</taxon>
        <taxon>Bacillati</taxon>
        <taxon>Bacillota</taxon>
        <taxon>Bacilli</taxon>
        <taxon>Bacillales</taxon>
        <taxon>Paenibacillaceae</taxon>
        <taxon>Cohnella</taxon>
    </lineage>
</organism>
<dbReference type="PANTHER" id="PTHR47053">
    <property type="entry name" value="MUREIN DD-ENDOPEPTIDASE MEPH-RELATED"/>
    <property type="match status" value="1"/>
</dbReference>
<dbReference type="Pfam" id="PF00877">
    <property type="entry name" value="NLPC_P60"/>
    <property type="match status" value="1"/>
</dbReference>
<reference evidence="8 9" key="1">
    <citation type="submission" date="2019-04" db="EMBL/GenBank/DDBJ databases">
        <title>Cohnella sp. nov. isolated from preserved vegetables.</title>
        <authorList>
            <person name="Lin S.-Y."/>
            <person name="Hung M.-H."/>
            <person name="Young C.-C."/>
        </authorList>
    </citation>
    <scope>NUCLEOTIDE SEQUENCE [LARGE SCALE GENOMIC DNA]</scope>
    <source>
        <strain evidence="8 9">CC-MHH1044</strain>
    </source>
</reference>
<proteinExistence type="inferred from homology"/>
<feature type="compositionally biased region" description="Low complexity" evidence="5">
    <location>
        <begin position="193"/>
        <end position="235"/>
    </location>
</feature>
<evidence type="ECO:0000256" key="6">
    <source>
        <dbReference type="SAM" id="SignalP"/>
    </source>
</evidence>
<dbReference type="Proteomes" id="UP000310636">
    <property type="component" value="Unassembled WGS sequence"/>
</dbReference>
<name>A0A4S4BND6_9BACL</name>
<dbReference type="EMBL" id="SSOB01000025">
    <property type="protein sequence ID" value="THF76382.1"/>
    <property type="molecule type" value="Genomic_DNA"/>
</dbReference>
<evidence type="ECO:0000256" key="4">
    <source>
        <dbReference type="ARBA" id="ARBA00022807"/>
    </source>
</evidence>
<dbReference type="Gene3D" id="3.90.1720.10">
    <property type="entry name" value="endopeptidase domain like (from Nostoc punctiforme)"/>
    <property type="match status" value="1"/>
</dbReference>
<comment type="similarity">
    <text evidence="1">Belongs to the peptidase C40 family.</text>
</comment>
<keyword evidence="6" id="KW-0732">Signal</keyword>
<evidence type="ECO:0000313" key="8">
    <source>
        <dbReference type="EMBL" id="THF76382.1"/>
    </source>
</evidence>
<sequence length="299" mass="31403">MNNFNIPYKTSDKRFRKAITGTALSVAILFSGSALLAPQSTYAASAGNAASASVAATSTSSSLADKIIATGKQYLGVEYEFGAKSGQTNTFDCSSFTQYVFKQNGIELPRSSKQQAKMGTYVAKSDLQPGDLIFSDTNSDGVINHVSIYIGNGQVLQTYRVGIGVTISDFEGSTWDRTYVTARRVIADDSATNDTANEATDDATATNDTANGATDDTTDDASNAATDDAAQAPTDELSNAAKDNAAGGATNQERGAWTDNGSRSGANRGANTGTADRDASWQSSLQQQLGQFFSNNRMN</sequence>
<evidence type="ECO:0000256" key="5">
    <source>
        <dbReference type="SAM" id="MobiDB-lite"/>
    </source>
</evidence>
<evidence type="ECO:0000256" key="3">
    <source>
        <dbReference type="ARBA" id="ARBA00022801"/>
    </source>
</evidence>
<protein>
    <submittedName>
        <fullName evidence="8">NlpC/P60 family protein</fullName>
    </submittedName>
</protein>